<keyword evidence="1" id="KW-0812">Transmembrane</keyword>
<gene>
    <name evidence="2" type="ORF">KL771_00900</name>
</gene>
<dbReference type="Gene3D" id="3.30.70.1320">
    <property type="entry name" value="Multidrug efflux transporter AcrB pore domain like"/>
    <property type="match status" value="1"/>
</dbReference>
<dbReference type="SUPFAM" id="SSF82866">
    <property type="entry name" value="Multidrug efflux transporter AcrB transmembrane domain"/>
    <property type="match status" value="2"/>
</dbReference>
<feature type="transmembrane region" description="Helical" evidence="1">
    <location>
        <begin position="844"/>
        <end position="863"/>
    </location>
</feature>
<dbReference type="PANTHER" id="PTHR32063">
    <property type="match status" value="1"/>
</dbReference>
<dbReference type="EMBL" id="JAHHZF010000001">
    <property type="protein sequence ID" value="MBT9287988.1"/>
    <property type="molecule type" value="Genomic_DNA"/>
</dbReference>
<feature type="transmembrane region" description="Helical" evidence="1">
    <location>
        <begin position="334"/>
        <end position="353"/>
    </location>
</feature>
<organism evidence="2 3">
    <name type="scientific">Prosthecodimorpha staleyi</name>
    <dbReference type="NCBI Taxonomy" id="2840188"/>
    <lineage>
        <taxon>Bacteria</taxon>
        <taxon>Pseudomonadati</taxon>
        <taxon>Pseudomonadota</taxon>
        <taxon>Alphaproteobacteria</taxon>
        <taxon>Hyphomicrobiales</taxon>
        <taxon>Ancalomicrobiaceae</taxon>
        <taxon>Prosthecodimorpha</taxon>
    </lineage>
</organism>
<feature type="transmembrane region" description="Helical" evidence="1">
    <location>
        <begin position="463"/>
        <end position="482"/>
    </location>
</feature>
<dbReference type="PRINTS" id="PR00702">
    <property type="entry name" value="ACRIFLAVINRP"/>
</dbReference>
<dbReference type="Gene3D" id="3.30.70.1430">
    <property type="entry name" value="Multidrug efflux transporter AcrB pore domain"/>
    <property type="match status" value="2"/>
</dbReference>
<name>A0A947G9I1_9HYPH</name>
<dbReference type="Proteomes" id="UP000766595">
    <property type="component" value="Unassembled WGS sequence"/>
</dbReference>
<dbReference type="GO" id="GO:0042910">
    <property type="term" value="F:xenobiotic transmembrane transporter activity"/>
    <property type="evidence" value="ECO:0007669"/>
    <property type="project" value="TreeGrafter"/>
</dbReference>
<dbReference type="Gene3D" id="3.30.2090.10">
    <property type="entry name" value="Multidrug efflux transporter AcrB TolC docking domain, DN and DC subdomains"/>
    <property type="match status" value="2"/>
</dbReference>
<dbReference type="RefSeq" id="WP_261966680.1">
    <property type="nucleotide sequence ID" value="NZ_JAHHZF010000001.1"/>
</dbReference>
<dbReference type="InterPro" id="IPR001036">
    <property type="entry name" value="Acrflvin-R"/>
</dbReference>
<sequence length="1091" mass="116196">MNMNFSAWSIRNPVPPVLLFVVLMVLGWLSFMNMPITKFPNIDVPVVSVTVTDRGSAPAELEAQVTKKIEDAVSGVTGVKHIQSDITDGQSLTAIEFRLEINSDRALNDVKDAIAKIRADLPRTVDEPIIQRVEVENQSIVTYGAASPGMTPEELSWFVDDVVVRQIQGLRGVGRVERIGGVTREIRVALDPDRLMALGITAGQVNAQLRATTVDVSGGKSEIGSQQQAIRTLAAAETVTGLADTKIFLPGGRLVRLADLGTVTDSWEEPKSFARLDGRPVVSFSIYRAKGASDTTVNDITAAKVAELGKLYPNVAFTKIDDGVFSTYGNYESAMHSLLEGAGLAVLVVLIFLRDIRATIVAAIAMPLAAVPTFWAMSMMGFSLNLVSLLAITLVTGILVDDAIVEIENIVRHMRMGKSPYRAAMEAADEIGLAVIAITMTIIAVFAPVSFMGGIAGQYFKQFGLTVAVAVFFSLLVARLITPMMAAYLFRSHGQEDNHDGWIMRAYTAVLRVTLRFRWLTLVAGIAFAIGSIMSASTLPQGFIPPEDLSRLVASIELPPGSSLDDTARVTDAAMRELKKIPEVKDVFVLGGTSPTGTLELRRAKLTVNLVRKNERKRSQKTLEGVVGETLAGIPDLRFYFVNDRGERELTVGLLGSDGKAVNDAALALQSAMLKNPIYAYPTANAALDRPEIRIVPRFDLAADLGITPESISETIRIATIGDNGPNLAKLNLGLRQIPIRVQVDTDARADLSALSALRVPTGSGKSVPLSSVAEIGFGQGPSSIQRYDRERRVTVGAAMAPGYATGEGFDAMMALPEAKNLPAGVRIQSTGDTEIQAEVFSGFAYAMGAGIMMVFVVLILLLGNVFLPITILASLPLSVAGVVLALQATQNPVSMPVVIGILMLMGIVTKNAIMLVDFAVEQEKHGMPQREAIVDAGRKRARPIVMTTIAMVAGMMPAAYAAGEGGEFRAPMAIAVIGGLIVSTVLSLLFIPSFYTIMDDVGRWTGKAFAWILRPNRPDEDDAAAVPGHPSDVAVAVPGGHAAHPHAPGAHAVGGQAVGDHGPSATIVALTAAERRKAEAKLSALPLAAE</sequence>
<dbReference type="Gene3D" id="1.20.1640.10">
    <property type="entry name" value="Multidrug efflux transporter AcrB transmembrane domain"/>
    <property type="match status" value="2"/>
</dbReference>
<evidence type="ECO:0000256" key="1">
    <source>
        <dbReference type="SAM" id="Phobius"/>
    </source>
</evidence>
<dbReference type="SUPFAM" id="SSF82693">
    <property type="entry name" value="Multidrug efflux transporter AcrB pore domain, PN1, PN2, PC1 and PC2 subdomains"/>
    <property type="match status" value="3"/>
</dbReference>
<keyword evidence="1" id="KW-0472">Membrane</keyword>
<evidence type="ECO:0000313" key="2">
    <source>
        <dbReference type="EMBL" id="MBT9287988.1"/>
    </source>
</evidence>
<reference evidence="2 3" key="1">
    <citation type="submission" date="2021-06" db="EMBL/GenBank/DDBJ databases">
        <authorList>
            <person name="Grouzdev D.S."/>
            <person name="Koziaeva V."/>
        </authorList>
    </citation>
    <scope>NUCLEOTIDE SEQUENCE [LARGE SCALE GENOMIC DNA]</scope>
    <source>
        <strain evidence="2 3">22</strain>
    </source>
</reference>
<dbReference type="Pfam" id="PF00873">
    <property type="entry name" value="ACR_tran"/>
    <property type="match status" value="1"/>
</dbReference>
<feature type="transmembrane region" description="Helical" evidence="1">
    <location>
        <begin position="870"/>
        <end position="890"/>
    </location>
</feature>
<feature type="transmembrane region" description="Helical" evidence="1">
    <location>
        <begin position="431"/>
        <end position="451"/>
    </location>
</feature>
<feature type="transmembrane region" description="Helical" evidence="1">
    <location>
        <begin position="386"/>
        <end position="411"/>
    </location>
</feature>
<protein>
    <submittedName>
        <fullName evidence="2">Efflux RND transporter permease subunit</fullName>
    </submittedName>
</protein>
<dbReference type="GO" id="GO:0005886">
    <property type="term" value="C:plasma membrane"/>
    <property type="evidence" value="ECO:0007669"/>
    <property type="project" value="TreeGrafter"/>
</dbReference>
<dbReference type="SUPFAM" id="SSF82714">
    <property type="entry name" value="Multidrug efflux transporter AcrB TolC docking domain, DN and DC subdomains"/>
    <property type="match status" value="2"/>
</dbReference>
<evidence type="ECO:0000313" key="3">
    <source>
        <dbReference type="Proteomes" id="UP000766595"/>
    </source>
</evidence>
<proteinExistence type="predicted"/>
<keyword evidence="1" id="KW-1133">Transmembrane helix</keyword>
<comment type="caution">
    <text evidence="2">The sequence shown here is derived from an EMBL/GenBank/DDBJ whole genome shotgun (WGS) entry which is preliminary data.</text>
</comment>
<feature type="transmembrane region" description="Helical" evidence="1">
    <location>
        <begin position="896"/>
        <end position="921"/>
    </location>
</feature>
<feature type="transmembrane region" description="Helical" evidence="1">
    <location>
        <begin position="360"/>
        <end position="380"/>
    </location>
</feature>
<keyword evidence="3" id="KW-1185">Reference proteome</keyword>
<dbReference type="PANTHER" id="PTHR32063:SF77">
    <property type="entry name" value="ACR FAMILY TRANSPORT PROTEIN"/>
    <property type="match status" value="1"/>
</dbReference>
<feature type="transmembrane region" description="Helical" evidence="1">
    <location>
        <begin position="519"/>
        <end position="539"/>
    </location>
</feature>
<feature type="transmembrane region" description="Helical" evidence="1">
    <location>
        <begin position="12"/>
        <end position="31"/>
    </location>
</feature>
<feature type="transmembrane region" description="Helical" evidence="1">
    <location>
        <begin position="942"/>
        <end position="961"/>
    </location>
</feature>
<feature type="transmembrane region" description="Helical" evidence="1">
    <location>
        <begin position="973"/>
        <end position="998"/>
    </location>
</feature>
<dbReference type="Gene3D" id="3.30.70.1440">
    <property type="entry name" value="Multidrug efflux transporter AcrB pore domain"/>
    <property type="match status" value="1"/>
</dbReference>
<accession>A0A947G9I1</accession>
<dbReference type="AlphaFoldDB" id="A0A947G9I1"/>
<dbReference type="InterPro" id="IPR027463">
    <property type="entry name" value="AcrB_DN_DC_subdom"/>
</dbReference>